<protein>
    <submittedName>
        <fullName evidence="1">Uncharacterized protein</fullName>
    </submittedName>
</protein>
<organism evidence="1">
    <name type="scientific">Myoviridae sp. ctcFb5</name>
    <dbReference type="NCBI Taxonomy" id="2825137"/>
    <lineage>
        <taxon>Viruses</taxon>
        <taxon>Duplodnaviria</taxon>
        <taxon>Heunggongvirae</taxon>
        <taxon>Uroviricota</taxon>
        <taxon>Caudoviricetes</taxon>
    </lineage>
</organism>
<sequence length="49" mass="5428">MSQTYTGEKALQKNYATFSCNCAARTSLYAIATSFFSIRPGDAHLCLKF</sequence>
<reference evidence="1" key="1">
    <citation type="journal article" date="2021" name="Proc. Natl. Acad. Sci. U.S.A.">
        <title>A Catalog of Tens of Thousands of Viruses from Human Metagenomes Reveals Hidden Associations with Chronic Diseases.</title>
        <authorList>
            <person name="Tisza M.J."/>
            <person name="Buck C.B."/>
        </authorList>
    </citation>
    <scope>NUCLEOTIDE SEQUENCE</scope>
    <source>
        <strain evidence="1">CtcFb5</strain>
    </source>
</reference>
<proteinExistence type="predicted"/>
<evidence type="ECO:0000313" key="1">
    <source>
        <dbReference type="EMBL" id="DAE11205.1"/>
    </source>
</evidence>
<dbReference type="EMBL" id="BK015527">
    <property type="protein sequence ID" value="DAE11205.1"/>
    <property type="molecule type" value="Genomic_DNA"/>
</dbReference>
<name>A0A8S5PXN5_9CAUD</name>
<accession>A0A8S5PXN5</accession>